<organism evidence="1 2">
    <name type="scientific">Hymenobacter montanus</name>
    <dbReference type="NCBI Taxonomy" id="2771359"/>
    <lineage>
        <taxon>Bacteria</taxon>
        <taxon>Pseudomonadati</taxon>
        <taxon>Bacteroidota</taxon>
        <taxon>Cytophagia</taxon>
        <taxon>Cytophagales</taxon>
        <taxon>Hymenobacteraceae</taxon>
        <taxon>Hymenobacter</taxon>
    </lineage>
</organism>
<dbReference type="Proteomes" id="UP000612233">
    <property type="component" value="Unassembled WGS sequence"/>
</dbReference>
<comment type="caution">
    <text evidence="1">The sequence shown here is derived from an EMBL/GenBank/DDBJ whole genome shotgun (WGS) entry which is preliminary data.</text>
</comment>
<reference evidence="1" key="1">
    <citation type="submission" date="2020-09" db="EMBL/GenBank/DDBJ databases">
        <authorList>
            <person name="Kim M.K."/>
        </authorList>
    </citation>
    <scope>NUCLEOTIDE SEQUENCE</scope>
    <source>
        <strain evidence="1">BT664</strain>
    </source>
</reference>
<sequence length="257" mass="29448">MILTDKAGNDLRRRLLTEWGGFIDTLYDAEQLPKLQEEEAIPSSWLRITGSSCTAVVAELWGEAREALPRFVEYLSQSTLNMIVTNGRLGPMLVYYIQDWNKGDFDDYPPDIAQYFEDGFMLAGLPTPIEQIEAFEQSTGKIPASLKRLWQVHGFMLLKNGAFLSSLDRTLKEFCDSPRVLGLRKVSYDPKEQYECLAIANVWKELPFCFIRKPGTCCWEDVVVEAYRDRDKVDPPGNTHLDDLLTDWTFSEWSPLS</sequence>
<evidence type="ECO:0000313" key="1">
    <source>
        <dbReference type="EMBL" id="MBD2769155.1"/>
    </source>
</evidence>
<evidence type="ECO:0000313" key="2">
    <source>
        <dbReference type="Proteomes" id="UP000612233"/>
    </source>
</evidence>
<dbReference type="RefSeq" id="WP_191005970.1">
    <property type="nucleotide sequence ID" value="NZ_JACXAD010000017.1"/>
</dbReference>
<gene>
    <name evidence="1" type="ORF">IC235_14785</name>
</gene>
<proteinExistence type="predicted"/>
<keyword evidence="2" id="KW-1185">Reference proteome</keyword>
<protein>
    <submittedName>
        <fullName evidence="1">Uncharacterized protein</fullName>
    </submittedName>
</protein>
<dbReference type="AlphaFoldDB" id="A0A927BF77"/>
<dbReference type="EMBL" id="JACXAD010000017">
    <property type="protein sequence ID" value="MBD2769155.1"/>
    <property type="molecule type" value="Genomic_DNA"/>
</dbReference>
<accession>A0A927BF77</accession>
<name>A0A927BF77_9BACT</name>